<reference evidence="1" key="1">
    <citation type="submission" date="2020-08" db="EMBL/GenBank/DDBJ databases">
        <title>Genomic Encyclopedia of Type Strains, Phase IV (KMG-IV): sequencing the most valuable type-strain genomes for metagenomic binning, comparative biology and taxonomic classification.</title>
        <authorList>
            <person name="Goeker M."/>
        </authorList>
    </citation>
    <scope>NUCLEOTIDE SEQUENCE [LARGE SCALE GENOMIC DNA]</scope>
    <source>
        <strain evidence="1">DSM 105720</strain>
    </source>
</reference>
<accession>A0A840D9X4</accession>
<comment type="caution">
    <text evidence="1">The sequence shown here is derived from an EMBL/GenBank/DDBJ whole genome shotgun (WGS) entry which is preliminary data.</text>
</comment>
<dbReference type="AlphaFoldDB" id="A0A840D9X4"/>
<dbReference type="InterPro" id="IPR050708">
    <property type="entry name" value="T6SS_VgrG/RHS"/>
</dbReference>
<gene>
    <name evidence="1" type="ORF">GGR06_003175</name>
</gene>
<dbReference type="Proteomes" id="UP000560658">
    <property type="component" value="Unassembled WGS sequence"/>
</dbReference>
<sequence length="175" mass="20077">MSEEEQQTAIKYMKDKNPLCACANCQKPKNRRHTQHYPPEDIEYAYDDNGNQIKDLNKGITAIKYNLLNLPRRISFNGVNKPETEYVYSASGTKLSVMHRSSTEKRTDYVSYVIYENGSLKCIWGDGGYIESGQYHFYLCDHLGDNRVVAKADGSAVQTNHYYPYGMTFAEICKE</sequence>
<name>A0A840D9X4_9BACE</name>
<dbReference type="PANTHER" id="PTHR32305:SF15">
    <property type="entry name" value="PROTEIN RHSA-RELATED"/>
    <property type="match status" value="1"/>
</dbReference>
<evidence type="ECO:0000313" key="1">
    <source>
        <dbReference type="EMBL" id="MBB4045363.1"/>
    </source>
</evidence>
<dbReference type="PANTHER" id="PTHR32305">
    <property type="match status" value="1"/>
</dbReference>
<keyword evidence="2" id="KW-1185">Reference proteome</keyword>
<organism evidence="1 2">
    <name type="scientific">Bacteroides reticulotermitis</name>
    <dbReference type="NCBI Taxonomy" id="1133319"/>
    <lineage>
        <taxon>Bacteria</taxon>
        <taxon>Pseudomonadati</taxon>
        <taxon>Bacteroidota</taxon>
        <taxon>Bacteroidia</taxon>
        <taxon>Bacteroidales</taxon>
        <taxon>Bacteroidaceae</taxon>
        <taxon>Bacteroides</taxon>
    </lineage>
</organism>
<dbReference type="Gene3D" id="2.180.10.10">
    <property type="entry name" value="RHS repeat-associated core"/>
    <property type="match status" value="1"/>
</dbReference>
<proteinExistence type="predicted"/>
<dbReference type="RefSeq" id="WP_052517168.1">
    <property type="nucleotide sequence ID" value="NZ_JACIER010000014.1"/>
</dbReference>
<dbReference type="EMBL" id="JACIER010000014">
    <property type="protein sequence ID" value="MBB4045363.1"/>
    <property type="molecule type" value="Genomic_DNA"/>
</dbReference>
<evidence type="ECO:0000313" key="2">
    <source>
        <dbReference type="Proteomes" id="UP000560658"/>
    </source>
</evidence>
<protein>
    <submittedName>
        <fullName evidence="1">Uncharacterized protein RhaS with RHS repeats</fullName>
    </submittedName>
</protein>